<evidence type="ECO:0000313" key="2">
    <source>
        <dbReference type="Proteomes" id="UP000178082"/>
    </source>
</evidence>
<dbReference type="InterPro" id="IPR016155">
    <property type="entry name" value="Mopterin_synth/thiamin_S_b"/>
</dbReference>
<dbReference type="NCBIfam" id="TIGR01683">
    <property type="entry name" value="thiS"/>
    <property type="match status" value="1"/>
</dbReference>
<dbReference type="Pfam" id="PF02597">
    <property type="entry name" value="ThiS"/>
    <property type="match status" value="1"/>
</dbReference>
<proteinExistence type="predicted"/>
<organism evidence="1 2">
    <name type="scientific">Candidatus Schekmanbacteria bacterium RIFCSPLOWO2_12_FULL_38_15</name>
    <dbReference type="NCBI Taxonomy" id="1817883"/>
    <lineage>
        <taxon>Bacteria</taxon>
        <taxon>Candidatus Schekmaniibacteriota</taxon>
    </lineage>
</organism>
<name>A0A1F7SQC7_9BACT</name>
<evidence type="ECO:0000313" key="1">
    <source>
        <dbReference type="EMBL" id="OGL55404.1"/>
    </source>
</evidence>
<gene>
    <name evidence="1" type="ORF">A3G31_01160</name>
</gene>
<dbReference type="PANTHER" id="PTHR34472">
    <property type="entry name" value="SULFUR CARRIER PROTEIN THIS"/>
    <property type="match status" value="1"/>
</dbReference>
<dbReference type="Gene3D" id="3.10.20.30">
    <property type="match status" value="1"/>
</dbReference>
<dbReference type="InterPro" id="IPR012675">
    <property type="entry name" value="Beta-grasp_dom_sf"/>
</dbReference>
<dbReference type="SUPFAM" id="SSF54285">
    <property type="entry name" value="MoaD/ThiS"/>
    <property type="match status" value="1"/>
</dbReference>
<sequence>MKIIINGKQEKAKEGITIKEFFGNLGLDSTRVAVELNKEIVRKSEYSETILKDGDTLEIVSFVGGG</sequence>
<dbReference type="InterPro" id="IPR003749">
    <property type="entry name" value="ThiS/MoaD-like"/>
</dbReference>
<protein>
    <submittedName>
        <fullName evidence="1">Thiamine biosynthesis protein ThiS</fullName>
    </submittedName>
</protein>
<dbReference type="InterPro" id="IPR010035">
    <property type="entry name" value="Thi_S"/>
</dbReference>
<dbReference type="AlphaFoldDB" id="A0A1F7SQC7"/>
<accession>A0A1F7SQC7</accession>
<dbReference type="PANTHER" id="PTHR34472:SF1">
    <property type="entry name" value="SULFUR CARRIER PROTEIN THIS"/>
    <property type="match status" value="1"/>
</dbReference>
<comment type="caution">
    <text evidence="1">The sequence shown here is derived from an EMBL/GenBank/DDBJ whole genome shotgun (WGS) entry which is preliminary data.</text>
</comment>
<dbReference type="Proteomes" id="UP000178082">
    <property type="component" value="Unassembled WGS sequence"/>
</dbReference>
<dbReference type="CDD" id="cd00565">
    <property type="entry name" value="Ubl_ThiS"/>
    <property type="match status" value="1"/>
</dbReference>
<dbReference type="STRING" id="1817883.A3G31_01160"/>
<reference evidence="1 2" key="1">
    <citation type="journal article" date="2016" name="Nat. Commun.">
        <title>Thousands of microbial genomes shed light on interconnected biogeochemical processes in an aquifer system.</title>
        <authorList>
            <person name="Anantharaman K."/>
            <person name="Brown C.T."/>
            <person name="Hug L.A."/>
            <person name="Sharon I."/>
            <person name="Castelle C.J."/>
            <person name="Probst A.J."/>
            <person name="Thomas B.C."/>
            <person name="Singh A."/>
            <person name="Wilkins M.J."/>
            <person name="Karaoz U."/>
            <person name="Brodie E.L."/>
            <person name="Williams K.H."/>
            <person name="Hubbard S.S."/>
            <person name="Banfield J.F."/>
        </authorList>
    </citation>
    <scope>NUCLEOTIDE SEQUENCE [LARGE SCALE GENOMIC DNA]</scope>
</reference>
<dbReference type="EMBL" id="MGDI01000001">
    <property type="protein sequence ID" value="OGL55404.1"/>
    <property type="molecule type" value="Genomic_DNA"/>
</dbReference>